<dbReference type="SUPFAM" id="SSF69065">
    <property type="entry name" value="RNase III domain-like"/>
    <property type="match status" value="2"/>
</dbReference>
<dbReference type="InParanoid" id="A0A067LTN6"/>
<protein>
    <recommendedName>
        <fullName evidence="2">RNase III domain-containing protein</fullName>
    </recommendedName>
</protein>
<keyword evidence="1" id="KW-0378">Hydrolase</keyword>
<dbReference type="GO" id="GO:0006396">
    <property type="term" value="P:RNA processing"/>
    <property type="evidence" value="ECO:0007669"/>
    <property type="project" value="InterPro"/>
</dbReference>
<proteinExistence type="predicted"/>
<dbReference type="STRING" id="930990.A0A067LTN6"/>
<dbReference type="GO" id="GO:0004525">
    <property type="term" value="F:ribonuclease III activity"/>
    <property type="evidence" value="ECO:0007669"/>
    <property type="project" value="InterPro"/>
</dbReference>
<accession>A0A067LTN6</accession>
<dbReference type="PANTHER" id="PTHR14950">
    <property type="entry name" value="DICER-RELATED"/>
    <property type="match status" value="1"/>
</dbReference>
<dbReference type="InterPro" id="IPR000999">
    <property type="entry name" value="RNase_III_dom"/>
</dbReference>
<feature type="domain" description="RNase III" evidence="2">
    <location>
        <begin position="312"/>
        <end position="378"/>
    </location>
</feature>
<reference evidence="4" key="1">
    <citation type="journal article" date="2014" name="Proc. Natl. Acad. Sci. U.S.A.">
        <title>Extensive sampling of basidiomycete genomes demonstrates inadequacy of the white-rot/brown-rot paradigm for wood decay fungi.</title>
        <authorList>
            <person name="Riley R."/>
            <person name="Salamov A.A."/>
            <person name="Brown D.W."/>
            <person name="Nagy L.G."/>
            <person name="Floudas D."/>
            <person name="Held B.W."/>
            <person name="Levasseur A."/>
            <person name="Lombard V."/>
            <person name="Morin E."/>
            <person name="Otillar R."/>
            <person name="Lindquist E.A."/>
            <person name="Sun H."/>
            <person name="LaButti K.M."/>
            <person name="Schmutz J."/>
            <person name="Jabbour D."/>
            <person name="Luo H."/>
            <person name="Baker S.E."/>
            <person name="Pisabarro A.G."/>
            <person name="Walton J.D."/>
            <person name="Blanchette R.A."/>
            <person name="Henrissat B."/>
            <person name="Martin F."/>
            <person name="Cullen D."/>
            <person name="Hibbett D.S."/>
            <person name="Grigoriev I.V."/>
        </authorList>
    </citation>
    <scope>NUCLEOTIDE SEQUENCE [LARGE SCALE GENOMIC DNA]</scope>
    <source>
        <strain evidence="4">FD-172 SS1</strain>
    </source>
</reference>
<dbReference type="AlphaFoldDB" id="A0A067LTN6"/>
<dbReference type="Gene3D" id="1.10.1520.10">
    <property type="entry name" value="Ribonuclease III domain"/>
    <property type="match status" value="2"/>
</dbReference>
<dbReference type="EMBL" id="KL198128">
    <property type="protein sequence ID" value="KDQ06658.1"/>
    <property type="molecule type" value="Genomic_DNA"/>
</dbReference>
<sequence length="540" mass="59753">MLQAIAITLNGSCILLLTPQAINLNLQKLCLHVGGAQASFQHARPMAMNAGLHFQLREYTIKCLSSVGVLTQEGEAQAAQAAMPLWVICPARVQKEAVEADLEELQRPSNNSILSEIFRIMPRVIFLFNDWFAVREVHDRLDGAIDEALLLTALTLGFVSENNLEQLELLGDVVLEVFSIICETLNTKNRNMCMTIIEAAKERVCNQALYDISKDLIGRIRAIPPTEITKVSPFTNNQEPREQLLSVKDVADSFEAIIGAAWKSSPEFQDTFRAAGNLGMVIQGITSWRQIVDLAPPKGVLSDEAKNKLGALSKLMEPAEAFNEHNAFNFVLCSSGKPQDDLLKHMEHIGTALINLLQVEYDIGRYPDANPGLLTKLKMDGDTLIALCVDSGLSDFIPAGPGSYAITIYSELQQRAKSEYSNIVGRWWEYVEDEPPKTLQVFLRELVAAIFISDNFSLHGRVSEFFNKFFAPFLCAHVTPKAISSSGRQIAYSYIRAKGCNAFGFTDPQKIGSGTDAKWRCQGTCEAARYPGWADWAPNS</sequence>
<evidence type="ECO:0000313" key="4">
    <source>
        <dbReference type="Proteomes" id="UP000027195"/>
    </source>
</evidence>
<name>A0A067LTN6_BOTB1</name>
<dbReference type="InterPro" id="IPR036389">
    <property type="entry name" value="RNase_III_sf"/>
</dbReference>
<evidence type="ECO:0000256" key="1">
    <source>
        <dbReference type="ARBA" id="ARBA00022801"/>
    </source>
</evidence>
<dbReference type="OrthoDB" id="416741at2759"/>
<gene>
    <name evidence="3" type="ORF">BOTBODRAFT_245633</name>
</gene>
<evidence type="ECO:0000259" key="2">
    <source>
        <dbReference type="PROSITE" id="PS50142"/>
    </source>
</evidence>
<keyword evidence="4" id="KW-1185">Reference proteome</keyword>
<dbReference type="Proteomes" id="UP000027195">
    <property type="component" value="Unassembled WGS sequence"/>
</dbReference>
<dbReference type="HOGENOM" id="CLU_504298_0_0_1"/>
<evidence type="ECO:0000313" key="3">
    <source>
        <dbReference type="EMBL" id="KDQ06658.1"/>
    </source>
</evidence>
<dbReference type="PROSITE" id="PS50142">
    <property type="entry name" value="RNASE_3_2"/>
    <property type="match status" value="1"/>
</dbReference>
<organism evidence="3 4">
    <name type="scientific">Botryobasidium botryosum (strain FD-172 SS1)</name>
    <dbReference type="NCBI Taxonomy" id="930990"/>
    <lineage>
        <taxon>Eukaryota</taxon>
        <taxon>Fungi</taxon>
        <taxon>Dikarya</taxon>
        <taxon>Basidiomycota</taxon>
        <taxon>Agaricomycotina</taxon>
        <taxon>Agaricomycetes</taxon>
        <taxon>Cantharellales</taxon>
        <taxon>Botryobasidiaceae</taxon>
        <taxon>Botryobasidium</taxon>
    </lineage>
</organism>